<organism evidence="1 2">
    <name type="scientific">Candidatus Viadribacter manganicus</name>
    <dbReference type="NCBI Taxonomy" id="1759059"/>
    <lineage>
        <taxon>Bacteria</taxon>
        <taxon>Pseudomonadati</taxon>
        <taxon>Pseudomonadota</taxon>
        <taxon>Alphaproteobacteria</taxon>
        <taxon>Hyphomonadales</taxon>
        <taxon>Hyphomonadaceae</taxon>
        <taxon>Candidatus Viadribacter</taxon>
    </lineage>
</organism>
<evidence type="ECO:0000313" key="1">
    <source>
        <dbReference type="EMBL" id="ANP45804.1"/>
    </source>
</evidence>
<evidence type="ECO:0000313" key="2">
    <source>
        <dbReference type="Proteomes" id="UP000092498"/>
    </source>
</evidence>
<gene>
    <name evidence="1" type="ORF">ATE48_07645</name>
</gene>
<protein>
    <submittedName>
        <fullName evidence="1">Uncharacterized protein</fullName>
    </submittedName>
</protein>
<proteinExistence type="predicted"/>
<reference evidence="1 2" key="1">
    <citation type="submission" date="2015-11" db="EMBL/GenBank/DDBJ databases">
        <title>Whole-Genome Sequence of Candidatus Oderbacter manganicum from the National Park Lower Oder Valley, Germany.</title>
        <authorList>
            <person name="Braun B."/>
            <person name="Liere K."/>
            <person name="Szewzyk U."/>
        </authorList>
    </citation>
    <scope>NUCLEOTIDE SEQUENCE [LARGE SCALE GENOMIC DNA]</scope>
    <source>
        <strain evidence="1 2">OTSz_A_272</strain>
    </source>
</reference>
<dbReference type="AlphaFoldDB" id="A0A1B1AGX0"/>
<dbReference type="Proteomes" id="UP000092498">
    <property type="component" value="Chromosome"/>
</dbReference>
<accession>A0A1B1AGX0</accession>
<name>A0A1B1AGX0_9PROT</name>
<sequence length="59" mass="6469">MLAYYRFFGVNDGDRVIWEDSVTCFDDAEAVAVAQTRSGAGVSIEVWEVGRFVGRAAAH</sequence>
<keyword evidence="2" id="KW-1185">Reference proteome</keyword>
<dbReference type="InParanoid" id="A0A1B1AGX0"/>
<dbReference type="KEGG" id="cbot:ATE48_07645"/>
<dbReference type="EMBL" id="CP013244">
    <property type="protein sequence ID" value="ANP45804.1"/>
    <property type="molecule type" value="Genomic_DNA"/>
</dbReference>